<evidence type="ECO:0000313" key="5">
    <source>
        <dbReference type="EMBL" id="KAK7411735.1"/>
    </source>
</evidence>
<evidence type="ECO:0000256" key="3">
    <source>
        <dbReference type="SAM" id="Phobius"/>
    </source>
</evidence>
<comment type="subcellular location">
    <subcellularLocation>
        <location evidence="1">Cell membrane</location>
        <topology evidence="1">Peripheral membrane protein</topology>
        <orientation evidence="1">Cytoplasmic side</orientation>
    </subcellularLocation>
</comment>
<dbReference type="EMBL" id="JAYMYS010000001">
    <property type="protein sequence ID" value="KAK7411735.1"/>
    <property type="molecule type" value="Genomic_DNA"/>
</dbReference>
<keyword evidence="2" id="KW-0040">ANK repeat</keyword>
<feature type="transmembrane region" description="Helical" evidence="3">
    <location>
        <begin position="357"/>
        <end position="377"/>
    </location>
</feature>
<dbReference type="InterPro" id="IPR002110">
    <property type="entry name" value="Ankyrin_rpt"/>
</dbReference>
<gene>
    <name evidence="5" type="ORF">VNO78_03173</name>
</gene>
<evidence type="ECO:0000256" key="1">
    <source>
        <dbReference type="ARBA" id="ARBA00004413"/>
    </source>
</evidence>
<feature type="transmembrane region" description="Helical" evidence="3">
    <location>
        <begin position="331"/>
        <end position="352"/>
    </location>
</feature>
<evidence type="ECO:0000313" key="6">
    <source>
        <dbReference type="Proteomes" id="UP001386955"/>
    </source>
</evidence>
<dbReference type="PANTHER" id="PTHR24128">
    <property type="entry name" value="HOMEOBOX PROTEIN WARIAI"/>
    <property type="match status" value="1"/>
</dbReference>
<sequence length="513" mass="57539">MASAHMLKVAAKQGDLNLLYTVIHEDPHVLDLMDNTLFAQTPLHVAACAGHLQFATEIMGLKASFALKLNQQGFSPIHLAMQRSQNKMVLRFIEINKDLARVKGRNGVTPLHLASQIGDIDLLVNILLACPDSIKDVTFTREIALHVSLRCQKYEALQVLVGWLKRTLQKHAIALEKTILNWKNEDDNTILHISALTDDIEAIQFLVKTKVDLNIKNGGGFTALDIAANNPEIKFVLEKAGAKHGSSIRNAPTFLDKLRSNKTLVDKIVIFIIRIRMDTTEEQRNAFLIIAALVATTTYQSALSPAGGVLQANADDNTSDVGTAVMHYEDFILLTYLNALSILVSTMIIFILTQSGIISKVVFGLMFLFVICYLYSMRVISPDTRTRNGIYGLVCIFFFLYLLIFWSWSKIYKKIRNHNKDKEMKDSTTTDSNFILDSYTYIVATYAITLEEISTAVGHTIKGSQLAPRTMDAWTNLHNIGQERLIKPEEHNHSSKGNLSNPIIWFLLQFCNI</sequence>
<dbReference type="Pfam" id="PF13857">
    <property type="entry name" value="Ank_5"/>
    <property type="match status" value="1"/>
</dbReference>
<feature type="repeat" description="ANK" evidence="2">
    <location>
        <begin position="106"/>
        <end position="128"/>
    </location>
</feature>
<dbReference type="Proteomes" id="UP001386955">
    <property type="component" value="Unassembled WGS sequence"/>
</dbReference>
<dbReference type="InterPro" id="IPR026961">
    <property type="entry name" value="PGG_dom"/>
</dbReference>
<dbReference type="PROSITE" id="PS50088">
    <property type="entry name" value="ANK_REPEAT"/>
    <property type="match status" value="2"/>
</dbReference>
<evidence type="ECO:0000259" key="4">
    <source>
        <dbReference type="Pfam" id="PF13962"/>
    </source>
</evidence>
<feature type="domain" description="PGG" evidence="4">
    <location>
        <begin position="280"/>
        <end position="361"/>
    </location>
</feature>
<feature type="transmembrane region" description="Helical" evidence="3">
    <location>
        <begin position="286"/>
        <end position="311"/>
    </location>
</feature>
<dbReference type="GO" id="GO:0005886">
    <property type="term" value="C:plasma membrane"/>
    <property type="evidence" value="ECO:0007669"/>
    <property type="project" value="UniProtKB-SubCell"/>
</dbReference>
<dbReference type="Gene3D" id="1.25.40.20">
    <property type="entry name" value="Ankyrin repeat-containing domain"/>
    <property type="match status" value="2"/>
</dbReference>
<name>A0AAN9XVD5_PSOTE</name>
<comment type="caution">
    <text evidence="5">The sequence shown here is derived from an EMBL/GenBank/DDBJ whole genome shotgun (WGS) entry which is preliminary data.</text>
</comment>
<protein>
    <recommendedName>
        <fullName evidence="4">PGG domain-containing protein</fullName>
    </recommendedName>
</protein>
<dbReference type="AlphaFoldDB" id="A0AAN9XVD5"/>
<dbReference type="SMART" id="SM00248">
    <property type="entry name" value="ANK"/>
    <property type="match status" value="4"/>
</dbReference>
<dbReference type="Pfam" id="PF13962">
    <property type="entry name" value="PGG"/>
    <property type="match status" value="1"/>
</dbReference>
<evidence type="ECO:0000256" key="2">
    <source>
        <dbReference type="PROSITE-ProRule" id="PRU00023"/>
    </source>
</evidence>
<keyword evidence="6" id="KW-1185">Reference proteome</keyword>
<accession>A0AAN9XVD5</accession>
<feature type="transmembrane region" description="Helical" evidence="3">
    <location>
        <begin position="389"/>
        <end position="408"/>
    </location>
</feature>
<dbReference type="InterPro" id="IPR036770">
    <property type="entry name" value="Ankyrin_rpt-contain_sf"/>
</dbReference>
<reference evidence="5 6" key="1">
    <citation type="submission" date="2024-01" db="EMBL/GenBank/DDBJ databases">
        <title>The genomes of 5 underutilized Papilionoideae crops provide insights into root nodulation and disease resistanc.</title>
        <authorList>
            <person name="Jiang F."/>
        </authorList>
    </citation>
    <scope>NUCLEOTIDE SEQUENCE [LARGE SCALE GENOMIC DNA]</scope>
    <source>
        <strain evidence="5">DUOXIRENSHENG_FW03</strain>
        <tissue evidence="5">Leaves</tissue>
    </source>
</reference>
<feature type="repeat" description="ANK" evidence="2">
    <location>
        <begin position="186"/>
        <end position="218"/>
    </location>
</feature>
<keyword evidence="3" id="KW-0812">Transmembrane</keyword>
<keyword evidence="3" id="KW-1133">Transmembrane helix</keyword>
<dbReference type="SUPFAM" id="SSF48403">
    <property type="entry name" value="Ankyrin repeat"/>
    <property type="match status" value="1"/>
</dbReference>
<dbReference type="Pfam" id="PF12796">
    <property type="entry name" value="Ank_2"/>
    <property type="match status" value="1"/>
</dbReference>
<keyword evidence="3" id="KW-0472">Membrane</keyword>
<dbReference type="PANTHER" id="PTHR24128:SF87">
    <property type="entry name" value="ANKYRIN REPEAT FAMILY PROTEIN"/>
    <property type="match status" value="1"/>
</dbReference>
<organism evidence="5 6">
    <name type="scientific">Psophocarpus tetragonolobus</name>
    <name type="common">Winged bean</name>
    <name type="synonym">Dolichos tetragonolobus</name>
    <dbReference type="NCBI Taxonomy" id="3891"/>
    <lineage>
        <taxon>Eukaryota</taxon>
        <taxon>Viridiplantae</taxon>
        <taxon>Streptophyta</taxon>
        <taxon>Embryophyta</taxon>
        <taxon>Tracheophyta</taxon>
        <taxon>Spermatophyta</taxon>
        <taxon>Magnoliopsida</taxon>
        <taxon>eudicotyledons</taxon>
        <taxon>Gunneridae</taxon>
        <taxon>Pentapetalae</taxon>
        <taxon>rosids</taxon>
        <taxon>fabids</taxon>
        <taxon>Fabales</taxon>
        <taxon>Fabaceae</taxon>
        <taxon>Papilionoideae</taxon>
        <taxon>50 kb inversion clade</taxon>
        <taxon>NPAAA clade</taxon>
        <taxon>indigoferoid/millettioid clade</taxon>
        <taxon>Phaseoleae</taxon>
        <taxon>Psophocarpus</taxon>
    </lineage>
</organism>
<proteinExistence type="predicted"/>
<dbReference type="PROSITE" id="PS50297">
    <property type="entry name" value="ANK_REP_REGION"/>
    <property type="match status" value="2"/>
</dbReference>